<dbReference type="Pfam" id="PF01782">
    <property type="entry name" value="RimM"/>
    <property type="match status" value="1"/>
</dbReference>
<keyword evidence="2 5" id="KW-0690">Ribosome biogenesis</keyword>
<dbReference type="InterPro" id="IPR009000">
    <property type="entry name" value="Transl_B-barrel_sf"/>
</dbReference>
<dbReference type="SUPFAM" id="SSF50346">
    <property type="entry name" value="PRC-barrel domain"/>
    <property type="match status" value="1"/>
</dbReference>
<dbReference type="GO" id="GO:0005737">
    <property type="term" value="C:cytoplasm"/>
    <property type="evidence" value="ECO:0007669"/>
    <property type="project" value="UniProtKB-SubCell"/>
</dbReference>
<dbReference type="InterPro" id="IPR002676">
    <property type="entry name" value="RimM_N"/>
</dbReference>
<proteinExistence type="inferred from homology"/>
<dbReference type="Gene3D" id="2.30.30.240">
    <property type="entry name" value="PRC-barrel domain"/>
    <property type="match status" value="1"/>
</dbReference>
<dbReference type="NCBIfam" id="TIGR02273">
    <property type="entry name" value="16S_RimM"/>
    <property type="match status" value="1"/>
</dbReference>
<dbReference type="PANTHER" id="PTHR33692">
    <property type="entry name" value="RIBOSOME MATURATION FACTOR RIMM"/>
    <property type="match status" value="1"/>
</dbReference>
<evidence type="ECO:0000256" key="5">
    <source>
        <dbReference type="HAMAP-Rule" id="MF_00014"/>
    </source>
</evidence>
<dbReference type="AlphaFoldDB" id="A0A061JIH0"/>
<protein>
    <recommendedName>
        <fullName evidence="5">Ribosome maturation factor RimM</fullName>
    </recommendedName>
</protein>
<dbReference type="Proteomes" id="UP000026922">
    <property type="component" value="Unassembled WGS sequence"/>
</dbReference>
<sequence>MVLLAKIVGPKGVRGNIKIDVFTEDPLFLVRCPLVYNEKKEKLQFDFVGWVSRPSKIEARCHGISSREQAQALKGIKLYTSIEHLKALPDDHYYWKELEGYKVQFQENLLGTVVRMNNFGATDLLEISLSKNASSVYLPFHKNFITNVCKAQHIIFCTNEAEEWIQNTN</sequence>
<gene>
    <name evidence="5" type="primary">rimM</name>
    <name evidence="8" type="ORF">K737_300193</name>
</gene>
<dbReference type="SUPFAM" id="SSF50447">
    <property type="entry name" value="Translation proteins"/>
    <property type="match status" value="1"/>
</dbReference>
<dbReference type="GO" id="GO:0006364">
    <property type="term" value="P:rRNA processing"/>
    <property type="evidence" value="ECO:0007669"/>
    <property type="project" value="UniProtKB-UniRule"/>
</dbReference>
<dbReference type="Pfam" id="PF24986">
    <property type="entry name" value="PRC_RimM"/>
    <property type="match status" value="1"/>
</dbReference>
<feature type="domain" description="RimM N-terminal" evidence="6">
    <location>
        <begin position="4"/>
        <end position="81"/>
    </location>
</feature>
<accession>A0A061JIH0</accession>
<comment type="subunit">
    <text evidence="5">Binds ribosomal protein uS19.</text>
</comment>
<dbReference type="Gene3D" id="2.40.30.60">
    <property type="entry name" value="RimM"/>
    <property type="match status" value="1"/>
</dbReference>
<keyword evidence="3 5" id="KW-0698">rRNA processing</keyword>
<organism evidence="8 9">
    <name type="scientific">Holospora undulata HU1</name>
    <dbReference type="NCBI Taxonomy" id="1321371"/>
    <lineage>
        <taxon>Bacteria</taxon>
        <taxon>Pseudomonadati</taxon>
        <taxon>Pseudomonadota</taxon>
        <taxon>Alphaproteobacteria</taxon>
        <taxon>Holosporales</taxon>
        <taxon>Holosporaceae</taxon>
        <taxon>Holospora</taxon>
    </lineage>
</organism>
<evidence type="ECO:0000256" key="1">
    <source>
        <dbReference type="ARBA" id="ARBA00022490"/>
    </source>
</evidence>
<dbReference type="GO" id="GO:0005840">
    <property type="term" value="C:ribosome"/>
    <property type="evidence" value="ECO:0007669"/>
    <property type="project" value="InterPro"/>
</dbReference>
<dbReference type="HAMAP" id="MF_00014">
    <property type="entry name" value="Ribosome_mat_RimM"/>
    <property type="match status" value="1"/>
</dbReference>
<evidence type="ECO:0000313" key="9">
    <source>
        <dbReference type="Proteomes" id="UP000026922"/>
    </source>
</evidence>
<comment type="domain">
    <text evidence="5">The PRC barrel domain binds ribosomal protein uS19.</text>
</comment>
<evidence type="ECO:0000256" key="2">
    <source>
        <dbReference type="ARBA" id="ARBA00022517"/>
    </source>
</evidence>
<keyword evidence="4 5" id="KW-0143">Chaperone</keyword>
<feature type="domain" description="Ribosome maturation factor RimM PRC barrel" evidence="7">
    <location>
        <begin position="95"/>
        <end position="154"/>
    </location>
</feature>
<dbReference type="InterPro" id="IPR036976">
    <property type="entry name" value="RimM_N_sf"/>
</dbReference>
<dbReference type="GO" id="GO:0043022">
    <property type="term" value="F:ribosome binding"/>
    <property type="evidence" value="ECO:0007669"/>
    <property type="project" value="InterPro"/>
</dbReference>
<name>A0A061JIH0_9PROT</name>
<evidence type="ECO:0000259" key="7">
    <source>
        <dbReference type="Pfam" id="PF24986"/>
    </source>
</evidence>
<keyword evidence="9" id="KW-1185">Reference proteome</keyword>
<dbReference type="InterPro" id="IPR056792">
    <property type="entry name" value="PRC_RimM"/>
</dbReference>
<dbReference type="RefSeq" id="WP_006293867.1">
    <property type="nucleotide sequence ID" value="NZ_ARPM03000065.1"/>
</dbReference>
<comment type="caution">
    <text evidence="8">The sequence shown here is derived from an EMBL/GenBank/DDBJ whole genome shotgun (WGS) entry which is preliminary data.</text>
</comment>
<dbReference type="PANTHER" id="PTHR33692:SF1">
    <property type="entry name" value="RIBOSOME MATURATION FACTOR RIMM"/>
    <property type="match status" value="1"/>
</dbReference>
<keyword evidence="1 5" id="KW-0963">Cytoplasm</keyword>
<comment type="function">
    <text evidence="5">An accessory protein needed during the final step in the assembly of 30S ribosomal subunit, possibly for assembly of the head region. Essential for efficient processing of 16S rRNA. May be needed both before and after RbfA during the maturation of 16S rRNA. It has affinity for free ribosomal 30S subunits but not for 70S ribosomes.</text>
</comment>
<evidence type="ECO:0000259" key="6">
    <source>
        <dbReference type="Pfam" id="PF01782"/>
    </source>
</evidence>
<reference evidence="8 9" key="1">
    <citation type="journal article" date="2013" name="Genome Announc.">
        <title>Draft Genome Sequence of Holospora undulata Strain HU1, a Micronucleus-Specific Symbiont of the Ciliate Paramecium caudatum.</title>
        <authorList>
            <person name="Dohra H."/>
            <person name="Suzuki H."/>
            <person name="Suzuki T."/>
            <person name="Tanaka K."/>
            <person name="Fujishima M."/>
        </authorList>
    </citation>
    <scope>NUCLEOTIDE SEQUENCE [LARGE SCALE GENOMIC DNA]</scope>
    <source>
        <strain evidence="8 9">HU1</strain>
    </source>
</reference>
<dbReference type="InterPro" id="IPR011033">
    <property type="entry name" value="PRC_barrel-like_sf"/>
</dbReference>
<evidence type="ECO:0000313" key="8">
    <source>
        <dbReference type="EMBL" id="ETZ05363.1"/>
    </source>
</evidence>
<dbReference type="EMBL" id="ARPM03000065">
    <property type="protein sequence ID" value="ETZ05363.1"/>
    <property type="molecule type" value="Genomic_DNA"/>
</dbReference>
<dbReference type="GO" id="GO:0042274">
    <property type="term" value="P:ribosomal small subunit biogenesis"/>
    <property type="evidence" value="ECO:0007669"/>
    <property type="project" value="UniProtKB-UniRule"/>
</dbReference>
<evidence type="ECO:0000256" key="3">
    <source>
        <dbReference type="ARBA" id="ARBA00022552"/>
    </source>
</evidence>
<evidence type="ECO:0000256" key="4">
    <source>
        <dbReference type="ARBA" id="ARBA00023186"/>
    </source>
</evidence>
<comment type="similarity">
    <text evidence="5">Belongs to the RimM family.</text>
</comment>
<dbReference type="InterPro" id="IPR011961">
    <property type="entry name" value="RimM"/>
</dbReference>
<comment type="subcellular location">
    <subcellularLocation>
        <location evidence="5">Cytoplasm</location>
    </subcellularLocation>
</comment>